<reference evidence="3" key="2">
    <citation type="journal article" date="2021" name="PeerJ">
        <title>Extensive microbial diversity within the chicken gut microbiome revealed by metagenomics and culture.</title>
        <authorList>
            <person name="Gilroy R."/>
            <person name="Ravi A."/>
            <person name="Getino M."/>
            <person name="Pursley I."/>
            <person name="Horton D.L."/>
            <person name="Alikhan N.F."/>
            <person name="Baker D."/>
            <person name="Gharbi K."/>
            <person name="Hall N."/>
            <person name="Watson M."/>
            <person name="Adriaenssens E.M."/>
            <person name="Foster-Nyarko E."/>
            <person name="Jarju S."/>
            <person name="Secka A."/>
            <person name="Antonio M."/>
            <person name="Oren A."/>
            <person name="Chaudhuri R.R."/>
            <person name="La Ragione R."/>
            <person name="Hildebrand F."/>
            <person name="Pallen M.J."/>
        </authorList>
    </citation>
    <scope>NUCLEOTIDE SEQUENCE</scope>
    <source>
        <strain evidence="3">CHK160-1198</strain>
    </source>
</reference>
<dbReference type="AlphaFoldDB" id="A0A9D1MPF6"/>
<proteinExistence type="predicted"/>
<protein>
    <submittedName>
        <fullName evidence="3">Helix-turn-helix transcriptional regulator</fullName>
    </submittedName>
</protein>
<sequence length="116" mass="14015">MFGLRLKSLRKNKNISQKELAKIVGVAESTIGMYERDVRKPDFELLKKFADFFDVSTDYLLGRTEQKTINERKNEEQEFEEWLNNPDLNVFYRELPKSEDEKIRQLREIWEIIKKQ</sequence>
<dbReference type="PANTHER" id="PTHR46558:SF11">
    <property type="entry name" value="HTH-TYPE TRANSCRIPTIONAL REGULATOR XRE"/>
    <property type="match status" value="1"/>
</dbReference>
<dbReference type="SMART" id="SM00530">
    <property type="entry name" value="HTH_XRE"/>
    <property type="match status" value="1"/>
</dbReference>
<accession>A0A9D1MPF6</accession>
<dbReference type="SUPFAM" id="SSF47413">
    <property type="entry name" value="lambda repressor-like DNA-binding domains"/>
    <property type="match status" value="1"/>
</dbReference>
<organism evidence="3 4">
    <name type="scientific">Candidatus Avacidaminococcus intestinavium</name>
    <dbReference type="NCBI Taxonomy" id="2840684"/>
    <lineage>
        <taxon>Bacteria</taxon>
        <taxon>Bacillati</taxon>
        <taxon>Bacillota</taxon>
        <taxon>Negativicutes</taxon>
        <taxon>Acidaminococcales</taxon>
        <taxon>Acidaminococcaceae</taxon>
        <taxon>Acidaminococcaceae incertae sedis</taxon>
        <taxon>Candidatus Avacidaminococcus</taxon>
    </lineage>
</organism>
<evidence type="ECO:0000313" key="4">
    <source>
        <dbReference type="Proteomes" id="UP000824099"/>
    </source>
</evidence>
<dbReference type="EMBL" id="DVNI01000048">
    <property type="protein sequence ID" value="HIU64059.1"/>
    <property type="molecule type" value="Genomic_DNA"/>
</dbReference>
<feature type="domain" description="HTH cro/C1-type" evidence="2">
    <location>
        <begin position="6"/>
        <end position="60"/>
    </location>
</feature>
<gene>
    <name evidence="3" type="ORF">IAB06_03325</name>
</gene>
<reference evidence="3" key="1">
    <citation type="submission" date="2020-10" db="EMBL/GenBank/DDBJ databases">
        <authorList>
            <person name="Gilroy R."/>
        </authorList>
    </citation>
    <scope>NUCLEOTIDE SEQUENCE</scope>
    <source>
        <strain evidence="3">CHK160-1198</strain>
    </source>
</reference>
<dbReference type="PANTHER" id="PTHR46558">
    <property type="entry name" value="TRACRIPTIONAL REGULATORY PROTEIN-RELATED-RELATED"/>
    <property type="match status" value="1"/>
</dbReference>
<dbReference type="Gene3D" id="1.10.260.40">
    <property type="entry name" value="lambda repressor-like DNA-binding domains"/>
    <property type="match status" value="1"/>
</dbReference>
<dbReference type="Proteomes" id="UP000824099">
    <property type="component" value="Unassembled WGS sequence"/>
</dbReference>
<dbReference type="InterPro" id="IPR010982">
    <property type="entry name" value="Lambda_DNA-bd_dom_sf"/>
</dbReference>
<dbReference type="PROSITE" id="PS50943">
    <property type="entry name" value="HTH_CROC1"/>
    <property type="match status" value="1"/>
</dbReference>
<dbReference type="Pfam" id="PF01381">
    <property type="entry name" value="HTH_3"/>
    <property type="match status" value="1"/>
</dbReference>
<dbReference type="InterPro" id="IPR001387">
    <property type="entry name" value="Cro/C1-type_HTH"/>
</dbReference>
<evidence type="ECO:0000259" key="2">
    <source>
        <dbReference type="PROSITE" id="PS50943"/>
    </source>
</evidence>
<dbReference type="GO" id="GO:0003677">
    <property type="term" value="F:DNA binding"/>
    <property type="evidence" value="ECO:0007669"/>
    <property type="project" value="UniProtKB-KW"/>
</dbReference>
<name>A0A9D1MPF6_9FIRM</name>
<keyword evidence="1" id="KW-0238">DNA-binding</keyword>
<comment type="caution">
    <text evidence="3">The sequence shown here is derived from an EMBL/GenBank/DDBJ whole genome shotgun (WGS) entry which is preliminary data.</text>
</comment>
<evidence type="ECO:0000256" key="1">
    <source>
        <dbReference type="ARBA" id="ARBA00023125"/>
    </source>
</evidence>
<evidence type="ECO:0000313" key="3">
    <source>
        <dbReference type="EMBL" id="HIU64059.1"/>
    </source>
</evidence>
<dbReference type="CDD" id="cd00093">
    <property type="entry name" value="HTH_XRE"/>
    <property type="match status" value="1"/>
</dbReference>